<sequence length="120" mass="13016">MKVAIYGAGAMGTVLGAYLARAGENIDLITRNELHVEALKSDGATISGSVNFTQKVNALLPNEMEKKYDIIFLMTKQINNTQVVENLTGSLEKDGVICTMQNGIPEISVSDGWLLIMVKK</sequence>
<dbReference type="Pfam" id="PF02558">
    <property type="entry name" value="ApbA"/>
    <property type="match status" value="1"/>
</dbReference>
<gene>
    <name evidence="2" type="ORF">HNQ94_001209</name>
</gene>
<dbReference type="EMBL" id="JACHGH010000003">
    <property type="protein sequence ID" value="MBB6452763.1"/>
    <property type="molecule type" value="Genomic_DNA"/>
</dbReference>
<proteinExistence type="predicted"/>
<reference evidence="2 3" key="1">
    <citation type="submission" date="2020-08" db="EMBL/GenBank/DDBJ databases">
        <title>Genomic Encyclopedia of Type Strains, Phase IV (KMG-IV): sequencing the most valuable type-strain genomes for metagenomic binning, comparative biology and taxonomic classification.</title>
        <authorList>
            <person name="Goeker M."/>
        </authorList>
    </citation>
    <scope>NUCLEOTIDE SEQUENCE [LARGE SCALE GENOMIC DNA]</scope>
    <source>
        <strain evidence="2 3">DSM 19612</strain>
    </source>
</reference>
<accession>A0A841Q289</accession>
<dbReference type="Gene3D" id="3.40.50.720">
    <property type="entry name" value="NAD(P)-binding Rossmann-like Domain"/>
    <property type="match status" value="1"/>
</dbReference>
<dbReference type="InterPro" id="IPR036291">
    <property type="entry name" value="NAD(P)-bd_dom_sf"/>
</dbReference>
<dbReference type="SUPFAM" id="SSF51735">
    <property type="entry name" value="NAD(P)-binding Rossmann-fold domains"/>
    <property type="match status" value="1"/>
</dbReference>
<feature type="domain" description="Ketopantoate reductase N-terminal" evidence="1">
    <location>
        <begin position="3"/>
        <end position="104"/>
    </location>
</feature>
<dbReference type="Proteomes" id="UP000581688">
    <property type="component" value="Unassembled WGS sequence"/>
</dbReference>
<dbReference type="InterPro" id="IPR013332">
    <property type="entry name" value="KPR_N"/>
</dbReference>
<protein>
    <submittedName>
        <fullName evidence="2">Ketopantoate reductase</fullName>
    </submittedName>
</protein>
<evidence type="ECO:0000313" key="3">
    <source>
        <dbReference type="Proteomes" id="UP000581688"/>
    </source>
</evidence>
<dbReference type="RefSeq" id="WP_174495317.1">
    <property type="nucleotide sequence ID" value="NZ_CADDWK010000003.1"/>
</dbReference>
<keyword evidence="3" id="KW-1185">Reference proteome</keyword>
<name>A0A841Q289_9BACI</name>
<evidence type="ECO:0000313" key="2">
    <source>
        <dbReference type="EMBL" id="MBB6452763.1"/>
    </source>
</evidence>
<evidence type="ECO:0000259" key="1">
    <source>
        <dbReference type="Pfam" id="PF02558"/>
    </source>
</evidence>
<dbReference type="AlphaFoldDB" id="A0A841Q289"/>
<organism evidence="2 3">
    <name type="scientific">Salirhabdus euzebyi</name>
    <dbReference type="NCBI Taxonomy" id="394506"/>
    <lineage>
        <taxon>Bacteria</taxon>
        <taxon>Bacillati</taxon>
        <taxon>Bacillota</taxon>
        <taxon>Bacilli</taxon>
        <taxon>Bacillales</taxon>
        <taxon>Bacillaceae</taxon>
        <taxon>Salirhabdus</taxon>
    </lineage>
</organism>
<comment type="caution">
    <text evidence="2">The sequence shown here is derived from an EMBL/GenBank/DDBJ whole genome shotgun (WGS) entry which is preliminary data.</text>
</comment>